<dbReference type="InterPro" id="IPR036508">
    <property type="entry name" value="Chitin-bd_dom_sf"/>
</dbReference>
<feature type="region of interest" description="Disordered" evidence="1">
    <location>
        <begin position="481"/>
        <end position="515"/>
    </location>
</feature>
<feature type="domain" description="Chitin-binding type-2" evidence="3">
    <location>
        <begin position="921"/>
        <end position="980"/>
    </location>
</feature>
<feature type="compositionally biased region" description="Low complexity" evidence="1">
    <location>
        <begin position="697"/>
        <end position="708"/>
    </location>
</feature>
<feature type="compositionally biased region" description="Basic and acidic residues" evidence="1">
    <location>
        <begin position="676"/>
        <end position="688"/>
    </location>
</feature>
<feature type="compositionally biased region" description="Polar residues" evidence="1">
    <location>
        <begin position="626"/>
        <end position="646"/>
    </location>
</feature>
<dbReference type="GO" id="GO:0005576">
    <property type="term" value="C:extracellular region"/>
    <property type="evidence" value="ECO:0007669"/>
    <property type="project" value="InterPro"/>
</dbReference>
<dbReference type="PANTHER" id="PTHR22933">
    <property type="entry name" value="FI18007P1-RELATED"/>
    <property type="match status" value="1"/>
</dbReference>
<dbReference type="InterPro" id="IPR002557">
    <property type="entry name" value="Chitin-bd_dom"/>
</dbReference>
<feature type="chain" id="PRO_5030683714" description="Chitin-binding type-2 domain-containing protein" evidence="2">
    <location>
        <begin position="21"/>
        <end position="1167"/>
    </location>
</feature>
<evidence type="ECO:0000313" key="4">
    <source>
        <dbReference type="EMBL" id="CAD7083806.1"/>
    </source>
</evidence>
<dbReference type="Pfam" id="PF01607">
    <property type="entry name" value="CBM_14"/>
    <property type="match status" value="1"/>
</dbReference>
<dbReference type="Gene3D" id="2.170.140.10">
    <property type="entry name" value="Chitin binding domain"/>
    <property type="match status" value="1"/>
</dbReference>
<keyword evidence="2" id="KW-0732">Signal</keyword>
<evidence type="ECO:0000256" key="1">
    <source>
        <dbReference type="SAM" id="MobiDB-lite"/>
    </source>
</evidence>
<feature type="region of interest" description="Disordered" evidence="1">
    <location>
        <begin position="1028"/>
        <end position="1102"/>
    </location>
</feature>
<keyword evidence="5" id="KW-1185">Reference proteome</keyword>
<feature type="signal peptide" evidence="2">
    <location>
        <begin position="1"/>
        <end position="20"/>
    </location>
</feature>
<feature type="region of interest" description="Disordered" evidence="1">
    <location>
        <begin position="244"/>
        <end position="270"/>
    </location>
</feature>
<dbReference type="SUPFAM" id="SSF57625">
    <property type="entry name" value="Invertebrate chitin-binding proteins"/>
    <property type="match status" value="1"/>
</dbReference>
<accession>A0A7R8YSN0</accession>
<dbReference type="AlphaFoldDB" id="A0A7R8YSN0"/>
<organism evidence="4 5">
    <name type="scientific">Hermetia illucens</name>
    <name type="common">Black soldier fly</name>
    <dbReference type="NCBI Taxonomy" id="343691"/>
    <lineage>
        <taxon>Eukaryota</taxon>
        <taxon>Metazoa</taxon>
        <taxon>Ecdysozoa</taxon>
        <taxon>Arthropoda</taxon>
        <taxon>Hexapoda</taxon>
        <taxon>Insecta</taxon>
        <taxon>Pterygota</taxon>
        <taxon>Neoptera</taxon>
        <taxon>Endopterygota</taxon>
        <taxon>Diptera</taxon>
        <taxon>Brachycera</taxon>
        <taxon>Stratiomyomorpha</taxon>
        <taxon>Stratiomyidae</taxon>
        <taxon>Hermetiinae</taxon>
        <taxon>Hermetia</taxon>
    </lineage>
</organism>
<feature type="compositionally biased region" description="Basic residues" evidence="1">
    <location>
        <begin position="503"/>
        <end position="513"/>
    </location>
</feature>
<dbReference type="EMBL" id="LR899011">
    <property type="protein sequence ID" value="CAD7083806.1"/>
    <property type="molecule type" value="Genomic_DNA"/>
</dbReference>
<reference evidence="4 5" key="1">
    <citation type="submission" date="2020-11" db="EMBL/GenBank/DDBJ databases">
        <authorList>
            <person name="Wallbank WR R."/>
            <person name="Pardo Diaz C."/>
            <person name="Kozak K."/>
            <person name="Martin S."/>
            <person name="Jiggins C."/>
            <person name="Moest M."/>
            <person name="Warren A I."/>
            <person name="Generalovic N T."/>
            <person name="Byers J.R.P. K."/>
            <person name="Montejo-Kovacevich G."/>
            <person name="Yen C E."/>
        </authorList>
    </citation>
    <scope>NUCLEOTIDE SEQUENCE [LARGE SCALE GENOMIC DNA]</scope>
</reference>
<dbReference type="PANTHER" id="PTHR22933:SF18">
    <property type="match status" value="1"/>
</dbReference>
<dbReference type="InParanoid" id="A0A7R8YSN0"/>
<dbReference type="GO" id="GO:0008061">
    <property type="term" value="F:chitin binding"/>
    <property type="evidence" value="ECO:0007669"/>
    <property type="project" value="InterPro"/>
</dbReference>
<proteinExistence type="predicted"/>
<dbReference type="PROSITE" id="PS50940">
    <property type="entry name" value="CHIT_BIND_II"/>
    <property type="match status" value="1"/>
</dbReference>
<protein>
    <recommendedName>
        <fullName evidence="3">Chitin-binding type-2 domain-containing protein</fullName>
    </recommendedName>
</protein>
<sequence>MAKSITWILTIFYGIHVALAIMVSPDVGQRNHSVELQSEVPITQQNEPILTEKSERIRRLIPYMTFYVPPNFPVAEFYNLNPIQQQRLAAALHSGGGVGPPLAPQGYQDPQPAQVTRLQPYMSQLGANGNIGGLTKPRPAVSYNLKLPSSRPNYQIIAYNTHHQTSPQTVKLHRESHGNANLNTHYQQDIEHIPPPLSFKNSNMNIPYQLYQQSSAPKQVINPFNNENKLPGSFTPIIYTGPEQVFKGPTSEEAPTQKDQGPLEPQSKAEVPTSTIRPIYYGEGTQKPVVPLTEELTPQQRYVAYLQQQIQYQNQRLKQQYQQPSYIGPISTTALPPVDNHLAEKVISTTPSPAGYTQITTPISNNEEVYTKIPEQLSRIQGNKPHYLEYLQQNPQQIINLPNLIPSNQPYNAYNPLVYYTTPNPGYTSSINPIYRLPEIEPLYDEVPAFKIPVKKPPPLVRQHLTETTHNFAPVLTTYHPQNNQVTTPKPRYNSFTAPSRTEKRKHAHRRRPTPTVVSIEAGDVNTIHSEEPRPHVRPVLVERPEQNFIPQHEQPIYAPAVRPEPIVEPVAKSPPPPQIILPEPEVVRIPRPKPRPQQRPVILKLRPQPNPEPQYRPDPRPNLSYAPQSGSRPTFVLKQQQQPQSYAELEYQTDNFEPMQPEPQPSPQYVLQPKHRPESNDQPDHIHLTQRPIYHSSTSDISSSDLESVSKPEIRPVIVESASKPNIKPVFIPKQPLDSTPISEPSASEIEPEPRPVKPIRPSLIYTPRPTQPDPVYIPEPSASAEESLESEKPDSEPEPSHPVSSSPATPITEDNEDDLAQSSLAEILRKLQDTNQLPKTLTPDNIDDSIRTLIKILDNLKQTQSVLPDPPQHHEEEKEEYIEQEIIEEPKPAKKKRPGPGTGRPGIDYPILADIPKTNFNCKEQRYKGFFGDPDTGCQVWHYCDLNGGQASFLCPNGTIFSQVALTCDWWFNVKCSTTPQLYVLNERLYKYILPFTPKFPEDYSGPLVDKYLALKFQEMEEKMRRERLKGKLSKESADTSSSAPSNGTITSESKSEESSEEDALGNSSIDTGLLPYSTAEPSSTTEITSNSISPVSDQTTEKTYENILPPSSTTTYAAIAPSELFGDESKSKTTVESEKVEVIEIRANGDSGHLNPSHTFVAQN</sequence>
<name>A0A7R8YSN0_HERIL</name>
<feature type="compositionally biased region" description="Low complexity" evidence="1">
    <location>
        <begin position="740"/>
        <end position="750"/>
    </location>
</feature>
<feature type="compositionally biased region" description="Polar residues" evidence="1">
    <location>
        <begin position="1041"/>
        <end position="1053"/>
    </location>
</feature>
<feature type="compositionally biased region" description="Basic and acidic residues" evidence="1">
    <location>
        <begin position="791"/>
        <end position="801"/>
    </location>
</feature>
<dbReference type="SMART" id="SM00494">
    <property type="entry name" value="ChtBD2"/>
    <property type="match status" value="1"/>
</dbReference>
<feature type="region of interest" description="Disordered" evidence="1">
    <location>
        <begin position="568"/>
        <end position="824"/>
    </location>
</feature>
<gene>
    <name evidence="4" type="ORF">HERILL_LOCUS6737</name>
</gene>
<dbReference type="Proteomes" id="UP000594454">
    <property type="component" value="Chromosome 3"/>
</dbReference>
<evidence type="ECO:0000313" key="5">
    <source>
        <dbReference type="Proteomes" id="UP000594454"/>
    </source>
</evidence>
<evidence type="ECO:0000256" key="2">
    <source>
        <dbReference type="SAM" id="SignalP"/>
    </source>
</evidence>
<dbReference type="OrthoDB" id="541276at2759"/>
<feature type="compositionally biased region" description="Low complexity" evidence="1">
    <location>
        <begin position="581"/>
        <end position="590"/>
    </location>
</feature>
<feature type="compositionally biased region" description="Polar residues" evidence="1">
    <location>
        <begin position="481"/>
        <end position="500"/>
    </location>
</feature>
<dbReference type="InterPro" id="IPR052976">
    <property type="entry name" value="Scoloptoxin-like"/>
</dbReference>
<feature type="compositionally biased region" description="Low complexity" evidence="1">
    <location>
        <begin position="1083"/>
        <end position="1097"/>
    </location>
</feature>
<feature type="region of interest" description="Disordered" evidence="1">
    <location>
        <begin position="890"/>
        <end position="910"/>
    </location>
</feature>
<evidence type="ECO:0000259" key="3">
    <source>
        <dbReference type="PROSITE" id="PS50940"/>
    </source>
</evidence>